<proteinExistence type="predicted"/>
<organism evidence="1 2">
    <name type="scientific">Marinobacter halophilus</name>
    <dbReference type="NCBI Taxonomy" id="1323740"/>
    <lineage>
        <taxon>Bacteria</taxon>
        <taxon>Pseudomonadati</taxon>
        <taxon>Pseudomonadota</taxon>
        <taxon>Gammaproteobacteria</taxon>
        <taxon>Pseudomonadales</taxon>
        <taxon>Marinobacteraceae</taxon>
        <taxon>Marinobacter</taxon>
    </lineage>
</organism>
<protein>
    <submittedName>
        <fullName evidence="1">Uncharacterized protein</fullName>
    </submittedName>
</protein>
<comment type="caution">
    <text evidence="1">The sequence shown here is derived from an EMBL/GenBank/DDBJ whole genome shotgun (WGS) entry which is preliminary data.</text>
</comment>
<dbReference type="AlphaFoldDB" id="A0A2T1KED9"/>
<dbReference type="EMBL" id="PXNN01000011">
    <property type="protein sequence ID" value="PSF08491.1"/>
    <property type="molecule type" value="Genomic_DNA"/>
</dbReference>
<evidence type="ECO:0000313" key="1">
    <source>
        <dbReference type="EMBL" id="PSF08491.1"/>
    </source>
</evidence>
<accession>A0A2T1KED9</accession>
<sequence length="159" mass="17321">MLILISAAMITLLSSSANMITGLLLLASALLISIRIARWKLWHCHTRPDLLVLAAGLQTFSTRLAGLDHRSIHDDCGHQPVSGGRHALQSASPAVAFRVLLVCGLYRPLLATDRPVQSQSQAPEGGAVQPDMIGYLYCADRAPIYSVRHTTQITRCFSY</sequence>
<name>A0A2T1KED9_9GAMM</name>
<keyword evidence="2" id="KW-1185">Reference proteome</keyword>
<evidence type="ECO:0000313" key="2">
    <source>
        <dbReference type="Proteomes" id="UP000238385"/>
    </source>
</evidence>
<reference evidence="1 2" key="1">
    <citation type="submission" date="2018-03" db="EMBL/GenBank/DDBJ databases">
        <title>Marinobacter brunus sp. nov., a marine bacterium of Gamma-proteobacteria isolated from the surface seawater of the South China Sea.</title>
        <authorList>
            <person name="Cheng H."/>
            <person name="Wu Y.-H."/>
            <person name="Xamxidin M."/>
            <person name="Xu X.-W."/>
        </authorList>
    </citation>
    <scope>NUCLEOTIDE SEQUENCE [LARGE SCALE GENOMIC DNA]</scope>
    <source>
        <strain evidence="1 2">JCM 30472</strain>
    </source>
</reference>
<gene>
    <name evidence="1" type="ORF">C7H08_07345</name>
</gene>
<dbReference type="Proteomes" id="UP000238385">
    <property type="component" value="Unassembled WGS sequence"/>
</dbReference>